<dbReference type="InParanoid" id="A0A0C3EIR7"/>
<dbReference type="Proteomes" id="UP000054166">
    <property type="component" value="Unassembled WGS sequence"/>
</dbReference>
<feature type="compositionally biased region" description="Pro residues" evidence="1">
    <location>
        <begin position="114"/>
        <end position="137"/>
    </location>
</feature>
<accession>A0A0C3EIR7</accession>
<protein>
    <submittedName>
        <fullName evidence="2">Uncharacterized protein</fullName>
    </submittedName>
</protein>
<dbReference type="HOGENOM" id="CLU_1714006_0_0_1"/>
<evidence type="ECO:0000256" key="1">
    <source>
        <dbReference type="SAM" id="MobiDB-lite"/>
    </source>
</evidence>
<dbReference type="EMBL" id="KN833124">
    <property type="protein sequence ID" value="KIM72530.1"/>
    <property type="molecule type" value="Genomic_DNA"/>
</dbReference>
<gene>
    <name evidence="2" type="ORF">PILCRDRAFT_829688</name>
</gene>
<proteinExistence type="predicted"/>
<sequence>MPPCHPDAPSPITVLHGAPKTEPQQLSFWFWPNPPPRLAFHKRTAPPPPSPPGTCHHATQAPSPIAVPHGAPETPPRLSFRNCTTPPPPPPPSRLKPSHNGSVLGILTQTPPRLSAPPPPSPYPPHPTASPHRPPLPFHMVHPKPSHHAQFLK</sequence>
<name>A0A0C3EIR7_PILCF</name>
<organism evidence="2 3">
    <name type="scientific">Piloderma croceum (strain F 1598)</name>
    <dbReference type="NCBI Taxonomy" id="765440"/>
    <lineage>
        <taxon>Eukaryota</taxon>
        <taxon>Fungi</taxon>
        <taxon>Dikarya</taxon>
        <taxon>Basidiomycota</taxon>
        <taxon>Agaricomycotina</taxon>
        <taxon>Agaricomycetes</taxon>
        <taxon>Agaricomycetidae</taxon>
        <taxon>Atheliales</taxon>
        <taxon>Atheliaceae</taxon>
        <taxon>Piloderma</taxon>
    </lineage>
</organism>
<feature type="compositionally biased region" description="Pro residues" evidence="1">
    <location>
        <begin position="85"/>
        <end position="94"/>
    </location>
</feature>
<feature type="region of interest" description="Disordered" evidence="1">
    <location>
        <begin position="37"/>
        <end position="153"/>
    </location>
</feature>
<reference evidence="2 3" key="1">
    <citation type="submission" date="2014-04" db="EMBL/GenBank/DDBJ databases">
        <authorList>
            <consortium name="DOE Joint Genome Institute"/>
            <person name="Kuo A."/>
            <person name="Tarkka M."/>
            <person name="Buscot F."/>
            <person name="Kohler A."/>
            <person name="Nagy L.G."/>
            <person name="Floudas D."/>
            <person name="Copeland A."/>
            <person name="Barry K.W."/>
            <person name="Cichocki N."/>
            <person name="Veneault-Fourrey C."/>
            <person name="LaButti K."/>
            <person name="Lindquist E.A."/>
            <person name="Lipzen A."/>
            <person name="Lundell T."/>
            <person name="Morin E."/>
            <person name="Murat C."/>
            <person name="Sun H."/>
            <person name="Tunlid A."/>
            <person name="Henrissat B."/>
            <person name="Grigoriev I.V."/>
            <person name="Hibbett D.S."/>
            <person name="Martin F."/>
            <person name="Nordberg H.P."/>
            <person name="Cantor M.N."/>
            <person name="Hua S.X."/>
        </authorList>
    </citation>
    <scope>NUCLEOTIDE SEQUENCE [LARGE SCALE GENOMIC DNA]</scope>
    <source>
        <strain evidence="2 3">F 1598</strain>
    </source>
</reference>
<reference evidence="3" key="2">
    <citation type="submission" date="2015-01" db="EMBL/GenBank/DDBJ databases">
        <title>Evolutionary Origins and Diversification of the Mycorrhizal Mutualists.</title>
        <authorList>
            <consortium name="DOE Joint Genome Institute"/>
            <consortium name="Mycorrhizal Genomics Consortium"/>
            <person name="Kohler A."/>
            <person name="Kuo A."/>
            <person name="Nagy L.G."/>
            <person name="Floudas D."/>
            <person name="Copeland A."/>
            <person name="Barry K.W."/>
            <person name="Cichocki N."/>
            <person name="Veneault-Fourrey C."/>
            <person name="LaButti K."/>
            <person name="Lindquist E.A."/>
            <person name="Lipzen A."/>
            <person name="Lundell T."/>
            <person name="Morin E."/>
            <person name="Murat C."/>
            <person name="Riley R."/>
            <person name="Ohm R."/>
            <person name="Sun H."/>
            <person name="Tunlid A."/>
            <person name="Henrissat B."/>
            <person name="Grigoriev I.V."/>
            <person name="Hibbett D.S."/>
            <person name="Martin F."/>
        </authorList>
    </citation>
    <scope>NUCLEOTIDE SEQUENCE [LARGE SCALE GENOMIC DNA]</scope>
    <source>
        <strain evidence="3">F 1598</strain>
    </source>
</reference>
<evidence type="ECO:0000313" key="3">
    <source>
        <dbReference type="Proteomes" id="UP000054166"/>
    </source>
</evidence>
<keyword evidence="3" id="KW-1185">Reference proteome</keyword>
<evidence type="ECO:0000313" key="2">
    <source>
        <dbReference type="EMBL" id="KIM72530.1"/>
    </source>
</evidence>
<dbReference type="AlphaFoldDB" id="A0A0C3EIR7"/>